<reference evidence="6 7" key="1">
    <citation type="submission" date="2015-09" db="EMBL/GenBank/DDBJ databases">
        <title>Identification and resolution of microdiversity through metagenomic sequencing of parallel consortia.</title>
        <authorList>
            <person name="Nelson W.C."/>
            <person name="Romine M.F."/>
            <person name="Lindemann S.R."/>
        </authorList>
    </citation>
    <scope>NUCLEOTIDE SEQUENCE [LARGE SCALE GENOMIC DNA]</scope>
    <source>
        <strain evidence="6">Ana</strain>
    </source>
</reference>
<protein>
    <submittedName>
        <fullName evidence="6">Creatinine amidohydrolase</fullName>
        <ecNumber evidence="6">3.5.2.10</ecNumber>
    </submittedName>
</protein>
<dbReference type="GO" id="GO:0016811">
    <property type="term" value="F:hydrolase activity, acting on carbon-nitrogen (but not peptide) bonds, in linear amides"/>
    <property type="evidence" value="ECO:0007669"/>
    <property type="project" value="TreeGrafter"/>
</dbReference>
<evidence type="ECO:0000313" key="7">
    <source>
        <dbReference type="Proteomes" id="UP000050465"/>
    </source>
</evidence>
<gene>
    <name evidence="6" type="ORF">HLUCCA11_12695</name>
</gene>
<evidence type="ECO:0000313" key="6">
    <source>
        <dbReference type="EMBL" id="KPQ35022.1"/>
    </source>
</evidence>
<dbReference type="PANTHER" id="PTHR35005:SF1">
    <property type="entry name" value="2-AMINO-5-FORMYLAMINO-6-RIBOSYLAMINOPYRIMIDIN-4(3H)-ONE 5'-MONOPHOSPHATE DEFORMYLASE"/>
    <property type="match status" value="1"/>
</dbReference>
<evidence type="ECO:0000256" key="4">
    <source>
        <dbReference type="ARBA" id="ARBA00022833"/>
    </source>
</evidence>
<evidence type="ECO:0000256" key="5">
    <source>
        <dbReference type="ARBA" id="ARBA00024029"/>
    </source>
</evidence>
<evidence type="ECO:0000256" key="1">
    <source>
        <dbReference type="ARBA" id="ARBA00001947"/>
    </source>
</evidence>
<sequence length="270" mass="29056">MHSYIPPARFFAYLTWAEISAIPDKANTLIIQPIGAVEQHGPHLPLIVDSVIATAVVGKALSELAHTVPAYALPTLCYGKSNEHKSFPGTVTLSAQTLMSVLTEMAEGIYQAGFRKLVFVNAHGGQPQVLEIVARDLRERFSDLAVFPLSVWGAPHCAAEVVGAQEYLQGIHAGDVETSVLLSLLPDQVKMSKALREFPPSFAAGSLLSLEGQLPTAWTMNDLSQSGVVGDATVATAEKGERILASLTAGWVRIFEEIYLFRGLNPVAEH</sequence>
<name>A0A0P7ZK00_9CYAN</name>
<comment type="similarity">
    <text evidence="5">Belongs to the creatininase superfamily.</text>
</comment>
<evidence type="ECO:0000256" key="2">
    <source>
        <dbReference type="ARBA" id="ARBA00022723"/>
    </source>
</evidence>
<dbReference type="EMBL" id="LJZR01000015">
    <property type="protein sequence ID" value="KPQ35022.1"/>
    <property type="molecule type" value="Genomic_DNA"/>
</dbReference>
<keyword evidence="2" id="KW-0479">Metal-binding</keyword>
<dbReference type="GO" id="GO:0009231">
    <property type="term" value="P:riboflavin biosynthetic process"/>
    <property type="evidence" value="ECO:0007669"/>
    <property type="project" value="TreeGrafter"/>
</dbReference>
<dbReference type="PATRIC" id="fig|1666911.3.peg.4696"/>
<dbReference type="GO" id="GO:0047789">
    <property type="term" value="F:creatininase activity"/>
    <property type="evidence" value="ECO:0007669"/>
    <property type="project" value="UniProtKB-EC"/>
</dbReference>
<comment type="caution">
    <text evidence="6">The sequence shown here is derived from an EMBL/GenBank/DDBJ whole genome shotgun (WGS) entry which is preliminary data.</text>
</comment>
<dbReference type="Pfam" id="PF02633">
    <property type="entry name" value="Creatininase"/>
    <property type="match status" value="1"/>
</dbReference>
<dbReference type="InterPro" id="IPR024087">
    <property type="entry name" value="Creatininase-like_sf"/>
</dbReference>
<proteinExistence type="inferred from homology"/>
<keyword evidence="4" id="KW-0862">Zinc</keyword>
<evidence type="ECO:0000256" key="3">
    <source>
        <dbReference type="ARBA" id="ARBA00022801"/>
    </source>
</evidence>
<organism evidence="6 7">
    <name type="scientific">Phormidesmis priestleyi Ana</name>
    <dbReference type="NCBI Taxonomy" id="1666911"/>
    <lineage>
        <taxon>Bacteria</taxon>
        <taxon>Bacillati</taxon>
        <taxon>Cyanobacteriota</taxon>
        <taxon>Cyanophyceae</taxon>
        <taxon>Leptolyngbyales</taxon>
        <taxon>Leptolyngbyaceae</taxon>
        <taxon>Phormidesmis</taxon>
    </lineage>
</organism>
<dbReference type="AlphaFoldDB" id="A0A0P7ZK00"/>
<dbReference type="InterPro" id="IPR003785">
    <property type="entry name" value="Creatininase/forma_Hydrolase"/>
</dbReference>
<dbReference type="GO" id="GO:0046872">
    <property type="term" value="F:metal ion binding"/>
    <property type="evidence" value="ECO:0007669"/>
    <property type="project" value="UniProtKB-KW"/>
</dbReference>
<dbReference type="Proteomes" id="UP000050465">
    <property type="component" value="Unassembled WGS sequence"/>
</dbReference>
<dbReference type="Gene3D" id="3.40.50.10310">
    <property type="entry name" value="Creatininase"/>
    <property type="match status" value="1"/>
</dbReference>
<dbReference type="EC" id="3.5.2.10" evidence="6"/>
<dbReference type="PANTHER" id="PTHR35005">
    <property type="entry name" value="3-DEHYDRO-SCYLLO-INOSOSE HYDROLASE"/>
    <property type="match status" value="1"/>
</dbReference>
<comment type="cofactor">
    <cofactor evidence="1">
        <name>Zn(2+)</name>
        <dbReference type="ChEBI" id="CHEBI:29105"/>
    </cofactor>
</comment>
<keyword evidence="3 6" id="KW-0378">Hydrolase</keyword>
<dbReference type="STRING" id="1666911.HLUCCA11_12695"/>
<dbReference type="SUPFAM" id="SSF102215">
    <property type="entry name" value="Creatininase"/>
    <property type="match status" value="1"/>
</dbReference>
<accession>A0A0P7ZK00</accession>